<evidence type="ECO:0000313" key="2">
    <source>
        <dbReference type="Proteomes" id="UP001589647"/>
    </source>
</evidence>
<dbReference type="EMBL" id="JBHMEI010000003">
    <property type="protein sequence ID" value="MFB9201106.1"/>
    <property type="molecule type" value="Genomic_DNA"/>
</dbReference>
<keyword evidence="2" id="KW-1185">Reference proteome</keyword>
<comment type="caution">
    <text evidence="1">The sequence shown here is derived from an EMBL/GenBank/DDBJ whole genome shotgun (WGS) entry which is preliminary data.</text>
</comment>
<evidence type="ECO:0000313" key="1">
    <source>
        <dbReference type="EMBL" id="MFB9201106.1"/>
    </source>
</evidence>
<dbReference type="Proteomes" id="UP001589647">
    <property type="component" value="Unassembled WGS sequence"/>
</dbReference>
<accession>A0ABV5I9G5</accession>
<proteinExistence type="predicted"/>
<reference evidence="1 2" key="1">
    <citation type="submission" date="2024-09" db="EMBL/GenBank/DDBJ databases">
        <authorList>
            <person name="Sun Q."/>
            <person name="Mori K."/>
        </authorList>
    </citation>
    <scope>NUCLEOTIDE SEQUENCE [LARGE SCALE GENOMIC DNA]</scope>
    <source>
        <strain evidence="1 2">CCM 3426</strain>
    </source>
</reference>
<protein>
    <submittedName>
        <fullName evidence="1">Uncharacterized protein</fullName>
    </submittedName>
</protein>
<name>A0ABV5I9G5_9ACTN</name>
<gene>
    <name evidence="1" type="ORF">ACFFV7_07885</name>
</gene>
<sequence length="43" mass="4560">MSPPQVAKCLRVLRKSAFVWHQAWRTPGAEALVPGGRAASTAG</sequence>
<dbReference type="RefSeq" id="WP_379478561.1">
    <property type="nucleotide sequence ID" value="NZ_BMRC01000003.1"/>
</dbReference>
<organism evidence="1 2">
    <name type="scientific">Nonomuraea spiralis</name>
    <dbReference type="NCBI Taxonomy" id="46182"/>
    <lineage>
        <taxon>Bacteria</taxon>
        <taxon>Bacillati</taxon>
        <taxon>Actinomycetota</taxon>
        <taxon>Actinomycetes</taxon>
        <taxon>Streptosporangiales</taxon>
        <taxon>Streptosporangiaceae</taxon>
        <taxon>Nonomuraea</taxon>
    </lineage>
</organism>